<feature type="compositionally biased region" description="Low complexity" evidence="1">
    <location>
        <begin position="171"/>
        <end position="202"/>
    </location>
</feature>
<name>A0AAN6RSR0_9PEZI</name>
<accession>A0AAN6RSR0</accession>
<feature type="compositionally biased region" description="Pro residues" evidence="1">
    <location>
        <begin position="95"/>
        <end position="105"/>
    </location>
</feature>
<evidence type="ECO:0000313" key="3">
    <source>
        <dbReference type="Proteomes" id="UP001303889"/>
    </source>
</evidence>
<gene>
    <name evidence="2" type="ORF">C8A05DRAFT_15839</name>
</gene>
<evidence type="ECO:0000256" key="1">
    <source>
        <dbReference type="SAM" id="MobiDB-lite"/>
    </source>
</evidence>
<feature type="region of interest" description="Disordered" evidence="1">
    <location>
        <begin position="167"/>
        <end position="206"/>
    </location>
</feature>
<protein>
    <submittedName>
        <fullName evidence="2">Uncharacterized protein</fullName>
    </submittedName>
</protein>
<feature type="region of interest" description="Disordered" evidence="1">
    <location>
        <begin position="364"/>
        <end position="405"/>
    </location>
</feature>
<keyword evidence="3" id="KW-1185">Reference proteome</keyword>
<reference evidence="2" key="1">
    <citation type="journal article" date="2023" name="Mol. Phylogenet. Evol.">
        <title>Genome-scale phylogeny and comparative genomics of the fungal order Sordariales.</title>
        <authorList>
            <person name="Hensen N."/>
            <person name="Bonometti L."/>
            <person name="Westerberg I."/>
            <person name="Brannstrom I.O."/>
            <person name="Guillou S."/>
            <person name="Cros-Aarteil S."/>
            <person name="Calhoun S."/>
            <person name="Haridas S."/>
            <person name="Kuo A."/>
            <person name="Mondo S."/>
            <person name="Pangilinan J."/>
            <person name="Riley R."/>
            <person name="LaButti K."/>
            <person name="Andreopoulos B."/>
            <person name="Lipzen A."/>
            <person name="Chen C."/>
            <person name="Yan M."/>
            <person name="Daum C."/>
            <person name="Ng V."/>
            <person name="Clum A."/>
            <person name="Steindorff A."/>
            <person name="Ohm R.A."/>
            <person name="Martin F."/>
            <person name="Silar P."/>
            <person name="Natvig D.O."/>
            <person name="Lalanne C."/>
            <person name="Gautier V."/>
            <person name="Ament-Velasquez S.L."/>
            <person name="Kruys A."/>
            <person name="Hutchinson M.I."/>
            <person name="Powell A.J."/>
            <person name="Barry K."/>
            <person name="Miller A.N."/>
            <person name="Grigoriev I.V."/>
            <person name="Debuchy R."/>
            <person name="Gladieux P."/>
            <person name="Hiltunen Thoren M."/>
            <person name="Johannesson H."/>
        </authorList>
    </citation>
    <scope>NUCLEOTIDE SEQUENCE</scope>
    <source>
        <strain evidence="2">CBS 103.79</strain>
    </source>
</reference>
<feature type="region of interest" description="Disordered" evidence="1">
    <location>
        <begin position="1"/>
        <end position="65"/>
    </location>
</feature>
<dbReference type="EMBL" id="MU855536">
    <property type="protein sequence ID" value="KAK3902057.1"/>
    <property type="molecule type" value="Genomic_DNA"/>
</dbReference>
<feature type="compositionally biased region" description="Basic residues" evidence="1">
    <location>
        <begin position="388"/>
        <end position="399"/>
    </location>
</feature>
<feature type="compositionally biased region" description="Polar residues" evidence="1">
    <location>
        <begin position="1"/>
        <end position="31"/>
    </location>
</feature>
<sequence length="609" mass="67029">MKMTSPLTTLASISTPDSYHTARDSQASPLNSLAADDTNLSSPVDDEDDPSLLPDEPAYRDASDWLPSPDSAAIHILSGLLSDGTTTPSRHRLPPSQPPKPARVPPPSQIALLATLIIHPSFTTRPQETNSLHTAAHAHTYLRGLLNTVGPINANFRAAFDFYPHPNNHGTTTRATHNSATRTATRAATPDGDNNSPSSPSDNEARLTGSFARSQLLFRRATDFWAVLGWAFRCAAEHPRHWRCWRAWLDLVIGVLEADVDERIARDRVAVEVGKAGKGKEVVYSMLGESLVVGYLEGLRKERRNVMRDVLRAVFAFCDEGTGAGDRAVFREVFEKETAMGVKPKRKREGDRGVVDLENDQFGDYFDGEEEEDDEDEEESQETAKARPSARKKPGRKSKPPTPLFTLTDDLAETIPFRLRIFRLLSAIACYLPSTLATVDELYDRFTDHLRALRLPLFRLFVESHPSILPEDVQVSLLHVVAEKLLPRHPDPADVDPEHCAAGHGLTVPVMRECFLPFAANKVTAEDNAKLSLAVESMLWFVYARAGIGREDAPGLRKAVEAGIRARENKIKRKGPGRLDAGEAAAREALARSAGSLRALVQVVACSEE</sequence>
<dbReference type="Proteomes" id="UP001303889">
    <property type="component" value="Unassembled WGS sequence"/>
</dbReference>
<feature type="region of interest" description="Disordered" evidence="1">
    <location>
        <begin position="81"/>
        <end position="105"/>
    </location>
</feature>
<proteinExistence type="predicted"/>
<dbReference type="AlphaFoldDB" id="A0AAN6RSR0"/>
<evidence type="ECO:0000313" key="2">
    <source>
        <dbReference type="EMBL" id="KAK3902057.1"/>
    </source>
</evidence>
<organism evidence="2 3">
    <name type="scientific">Staphylotrichum tortipilum</name>
    <dbReference type="NCBI Taxonomy" id="2831512"/>
    <lineage>
        <taxon>Eukaryota</taxon>
        <taxon>Fungi</taxon>
        <taxon>Dikarya</taxon>
        <taxon>Ascomycota</taxon>
        <taxon>Pezizomycotina</taxon>
        <taxon>Sordariomycetes</taxon>
        <taxon>Sordariomycetidae</taxon>
        <taxon>Sordariales</taxon>
        <taxon>Chaetomiaceae</taxon>
        <taxon>Staphylotrichum</taxon>
    </lineage>
</organism>
<comment type="caution">
    <text evidence="2">The sequence shown here is derived from an EMBL/GenBank/DDBJ whole genome shotgun (WGS) entry which is preliminary data.</text>
</comment>
<feature type="compositionally biased region" description="Acidic residues" evidence="1">
    <location>
        <begin position="364"/>
        <end position="381"/>
    </location>
</feature>
<reference evidence="2" key="2">
    <citation type="submission" date="2023-05" db="EMBL/GenBank/DDBJ databases">
        <authorList>
            <consortium name="Lawrence Berkeley National Laboratory"/>
            <person name="Steindorff A."/>
            <person name="Hensen N."/>
            <person name="Bonometti L."/>
            <person name="Westerberg I."/>
            <person name="Brannstrom I.O."/>
            <person name="Guillou S."/>
            <person name="Cros-Aarteil S."/>
            <person name="Calhoun S."/>
            <person name="Haridas S."/>
            <person name="Kuo A."/>
            <person name="Mondo S."/>
            <person name="Pangilinan J."/>
            <person name="Riley R."/>
            <person name="Labutti K."/>
            <person name="Andreopoulos B."/>
            <person name="Lipzen A."/>
            <person name="Chen C."/>
            <person name="Yanf M."/>
            <person name="Daum C."/>
            <person name="Ng V."/>
            <person name="Clum A."/>
            <person name="Ohm R."/>
            <person name="Martin F."/>
            <person name="Silar P."/>
            <person name="Natvig D."/>
            <person name="Lalanne C."/>
            <person name="Gautier V."/>
            <person name="Ament-Velasquez S.L."/>
            <person name="Kruys A."/>
            <person name="Hutchinson M.I."/>
            <person name="Powell A.J."/>
            <person name="Barry K."/>
            <person name="Miller A.N."/>
            <person name="Grigoriev I.V."/>
            <person name="Debuchy R."/>
            <person name="Gladieux P."/>
            <person name="Thoren M.H."/>
            <person name="Johannesson H."/>
        </authorList>
    </citation>
    <scope>NUCLEOTIDE SEQUENCE</scope>
    <source>
        <strain evidence="2">CBS 103.79</strain>
    </source>
</reference>